<protein>
    <submittedName>
        <fullName evidence="1">Uncharacterized protein</fullName>
    </submittedName>
</protein>
<dbReference type="Proteomes" id="UP001172102">
    <property type="component" value="Unassembled WGS sequence"/>
</dbReference>
<accession>A0AA40A8U4</accession>
<gene>
    <name evidence="1" type="ORF">B0H67DRAFT_463602</name>
</gene>
<feature type="non-terminal residue" evidence="1">
    <location>
        <position position="1"/>
    </location>
</feature>
<name>A0AA40A8U4_9PEZI</name>
<comment type="caution">
    <text evidence="1">The sequence shown here is derived from an EMBL/GenBank/DDBJ whole genome shotgun (WGS) entry which is preliminary data.</text>
</comment>
<dbReference type="EMBL" id="JAUKUA010000005">
    <property type="protein sequence ID" value="KAK0711429.1"/>
    <property type="molecule type" value="Genomic_DNA"/>
</dbReference>
<evidence type="ECO:0000313" key="1">
    <source>
        <dbReference type="EMBL" id="KAK0711429.1"/>
    </source>
</evidence>
<dbReference type="AlphaFoldDB" id="A0AA40A8U4"/>
<keyword evidence="2" id="KW-1185">Reference proteome</keyword>
<proteinExistence type="predicted"/>
<evidence type="ECO:0000313" key="2">
    <source>
        <dbReference type="Proteomes" id="UP001172102"/>
    </source>
</evidence>
<organism evidence="1 2">
    <name type="scientific">Lasiosphaeris hirsuta</name>
    <dbReference type="NCBI Taxonomy" id="260670"/>
    <lineage>
        <taxon>Eukaryota</taxon>
        <taxon>Fungi</taxon>
        <taxon>Dikarya</taxon>
        <taxon>Ascomycota</taxon>
        <taxon>Pezizomycotina</taxon>
        <taxon>Sordariomycetes</taxon>
        <taxon>Sordariomycetidae</taxon>
        <taxon>Sordariales</taxon>
        <taxon>Lasiosphaeriaceae</taxon>
        <taxon>Lasiosphaeris</taxon>
    </lineage>
</organism>
<reference evidence="1" key="1">
    <citation type="submission" date="2023-06" db="EMBL/GenBank/DDBJ databases">
        <title>Genome-scale phylogeny and comparative genomics of the fungal order Sordariales.</title>
        <authorList>
            <consortium name="Lawrence Berkeley National Laboratory"/>
            <person name="Hensen N."/>
            <person name="Bonometti L."/>
            <person name="Westerberg I."/>
            <person name="Brannstrom I.O."/>
            <person name="Guillou S."/>
            <person name="Cros-Aarteil S."/>
            <person name="Calhoun S."/>
            <person name="Haridas S."/>
            <person name="Kuo A."/>
            <person name="Mondo S."/>
            <person name="Pangilinan J."/>
            <person name="Riley R."/>
            <person name="Labutti K."/>
            <person name="Andreopoulos B."/>
            <person name="Lipzen A."/>
            <person name="Chen C."/>
            <person name="Yanf M."/>
            <person name="Daum C."/>
            <person name="Ng V."/>
            <person name="Clum A."/>
            <person name="Steindorff A."/>
            <person name="Ohm R."/>
            <person name="Martin F."/>
            <person name="Silar P."/>
            <person name="Natvig D."/>
            <person name="Lalanne C."/>
            <person name="Gautier V."/>
            <person name="Ament-Velasquez S.L."/>
            <person name="Kruys A."/>
            <person name="Hutchinson M.I."/>
            <person name="Powell A.J."/>
            <person name="Barry K."/>
            <person name="Miller A.N."/>
            <person name="Grigoriev I.V."/>
            <person name="Debuchy R."/>
            <person name="Gladieux P."/>
            <person name="Thoren M.H."/>
            <person name="Johannesson H."/>
        </authorList>
    </citation>
    <scope>NUCLEOTIDE SEQUENCE</scope>
    <source>
        <strain evidence="1">SMH4607-1</strain>
    </source>
</reference>
<sequence>MSSLPSFYAQQMLNLHNEYGLSENAGRMLLTYDNWRAGHIDQDELGRIVRMSPSMRRAITETIAKCAGIMRMFLPHQSNTRNFGLVATPKKAKCIQVACGLTAWCSTCPGFRSPPHHSGRNIDISLGLASKRARNEFFTFLSKFAQLSFSCSCDLGYHMQTNQHLQLTARRIKVHLMGIEAHHAFHHLGNAPQLEELEIVLSQSTSVFPSVREMIMRRFFPAPPRLLRLTDSLGIDELLRIRGVKALAVTHVDPRQGDPRSEEDRASLLALL</sequence>